<protein>
    <submittedName>
        <fullName evidence="1">Sigma factor</fullName>
    </submittedName>
</protein>
<keyword evidence="2" id="KW-1185">Reference proteome</keyword>
<organism evidence="1 2">
    <name type="scientific">Fictibacillus terranigra</name>
    <dbReference type="NCBI Taxonomy" id="3058424"/>
    <lineage>
        <taxon>Bacteria</taxon>
        <taxon>Bacillati</taxon>
        <taxon>Bacillota</taxon>
        <taxon>Bacilli</taxon>
        <taxon>Bacillales</taxon>
        <taxon>Fictibacillaceae</taxon>
        <taxon>Fictibacillus</taxon>
    </lineage>
</organism>
<sequence length="108" mass="12837">MLKEGNRTIDNVKDFEIKVMKIQKGLRELVDAFRPFIIRVTSTVCRQYMDPCMDEFSKGFSAFNEAIDRYSVRRRLVTFADMVIRRRLIDYIGKEASKNRFTYLQPVE</sequence>
<evidence type="ECO:0000313" key="2">
    <source>
        <dbReference type="Proteomes" id="UP001168694"/>
    </source>
</evidence>
<gene>
    <name evidence="1" type="ORF">QYF49_20225</name>
</gene>
<evidence type="ECO:0000313" key="1">
    <source>
        <dbReference type="EMBL" id="MDN4075295.1"/>
    </source>
</evidence>
<reference evidence="1" key="1">
    <citation type="submission" date="2023-06" db="EMBL/GenBank/DDBJ databases">
        <title>Draft Genome Sequences of Representative Paenibacillus Polymyxa, Bacillus cereus, Fictibacillus sp., and Brevibacillus agri Strains Isolated from Amazonian Dark Earth.</title>
        <authorList>
            <person name="Pellegrinetti T.A."/>
            <person name="Cunha I.C.M."/>
            <person name="Chaves M.G."/>
            <person name="Freitas A.S."/>
            <person name="Silva A.V.R."/>
            <person name="Tsai S.M."/>
            <person name="Mendes L.W."/>
        </authorList>
    </citation>
    <scope>NUCLEOTIDE SEQUENCE</scope>
    <source>
        <strain evidence="1">CENA-BCM004</strain>
    </source>
</reference>
<dbReference type="EMBL" id="JAUHLN010000005">
    <property type="protein sequence ID" value="MDN4075295.1"/>
    <property type="molecule type" value="Genomic_DNA"/>
</dbReference>
<dbReference type="RefSeq" id="WP_290401410.1">
    <property type="nucleotide sequence ID" value="NZ_JAUHLN010000005.1"/>
</dbReference>
<name>A0ABT8EBN0_9BACL</name>
<dbReference type="SUPFAM" id="SSF88946">
    <property type="entry name" value="Sigma2 domain of RNA polymerase sigma factors"/>
    <property type="match status" value="1"/>
</dbReference>
<accession>A0ABT8EBN0</accession>
<comment type="caution">
    <text evidence="1">The sequence shown here is derived from an EMBL/GenBank/DDBJ whole genome shotgun (WGS) entry which is preliminary data.</text>
</comment>
<proteinExistence type="predicted"/>
<dbReference type="Proteomes" id="UP001168694">
    <property type="component" value="Unassembled WGS sequence"/>
</dbReference>
<dbReference type="InterPro" id="IPR013325">
    <property type="entry name" value="RNA_pol_sigma_r2"/>
</dbReference>